<feature type="compositionally biased region" description="Low complexity" evidence="4">
    <location>
        <begin position="420"/>
        <end position="450"/>
    </location>
</feature>
<dbReference type="EMBL" id="LNFO01002393">
    <property type="protein sequence ID" value="KUF85881.1"/>
    <property type="molecule type" value="Genomic_DNA"/>
</dbReference>
<dbReference type="SMART" id="SM00280">
    <property type="entry name" value="KAZAL"/>
    <property type="match status" value="1"/>
</dbReference>
<evidence type="ECO:0000256" key="4">
    <source>
        <dbReference type="SAM" id="MobiDB-lite"/>
    </source>
</evidence>
<protein>
    <recommendedName>
        <fullName evidence="10">Jacalin-type lectin domain-containing protein</fullName>
    </recommendedName>
</protein>
<feature type="compositionally biased region" description="Polar residues" evidence="4">
    <location>
        <begin position="322"/>
        <end position="333"/>
    </location>
</feature>
<feature type="compositionally biased region" description="Polar residues" evidence="4">
    <location>
        <begin position="536"/>
        <end position="551"/>
    </location>
</feature>
<reference evidence="8 9" key="1">
    <citation type="submission" date="2015-11" db="EMBL/GenBank/DDBJ databases">
        <title>Genomes and virulence difference between two physiological races of Phytophthora nicotianae.</title>
        <authorList>
            <person name="Liu H."/>
            <person name="Ma X."/>
            <person name="Yu H."/>
            <person name="Fang D."/>
            <person name="Li Y."/>
            <person name="Wang X."/>
            <person name="Wang W."/>
            <person name="Dong Y."/>
            <person name="Xiao B."/>
        </authorList>
    </citation>
    <scope>NUCLEOTIDE SEQUENCE [LARGE SCALE GENOMIC DNA]</scope>
    <source>
        <strain evidence="9">race 0</strain>
    </source>
</reference>
<dbReference type="SMART" id="SM00915">
    <property type="entry name" value="Jacalin"/>
    <property type="match status" value="1"/>
</dbReference>
<feature type="compositionally biased region" description="Low complexity" evidence="4">
    <location>
        <begin position="402"/>
        <end position="412"/>
    </location>
</feature>
<dbReference type="InterPro" id="IPR050653">
    <property type="entry name" value="Prot_Inhib_GrowthFact_Antg"/>
</dbReference>
<dbReference type="PROSITE" id="PS51465">
    <property type="entry name" value="KAZAL_2"/>
    <property type="match status" value="1"/>
</dbReference>
<dbReference type="InterPro" id="IPR036058">
    <property type="entry name" value="Kazal_dom_sf"/>
</dbReference>
<feature type="region of interest" description="Disordered" evidence="4">
    <location>
        <begin position="483"/>
        <end position="551"/>
    </location>
</feature>
<dbReference type="PROSITE" id="PS51752">
    <property type="entry name" value="JACALIN_LECTIN"/>
    <property type="match status" value="1"/>
</dbReference>
<evidence type="ECO:0000259" key="6">
    <source>
        <dbReference type="PROSITE" id="PS51465"/>
    </source>
</evidence>
<dbReference type="GO" id="GO:0005576">
    <property type="term" value="C:extracellular region"/>
    <property type="evidence" value="ECO:0007669"/>
    <property type="project" value="TreeGrafter"/>
</dbReference>
<evidence type="ECO:0000313" key="8">
    <source>
        <dbReference type="EMBL" id="KUF85881.1"/>
    </source>
</evidence>
<evidence type="ECO:0000256" key="1">
    <source>
        <dbReference type="ARBA" id="ARBA00022690"/>
    </source>
</evidence>
<dbReference type="CDD" id="cd09615">
    <property type="entry name" value="Jacalin_EEP"/>
    <property type="match status" value="1"/>
</dbReference>
<evidence type="ECO:0000256" key="2">
    <source>
        <dbReference type="ARBA" id="ARBA00022900"/>
    </source>
</evidence>
<dbReference type="InterPro" id="IPR001229">
    <property type="entry name" value="Jacalin-like_lectin_dom"/>
</dbReference>
<dbReference type="SUPFAM" id="SSF100895">
    <property type="entry name" value="Kazal-type serine protease inhibitors"/>
    <property type="match status" value="1"/>
</dbReference>
<dbReference type="Proteomes" id="UP000052943">
    <property type="component" value="Unassembled WGS sequence"/>
</dbReference>
<keyword evidence="1" id="KW-0646">Protease inhibitor</keyword>
<dbReference type="Pfam" id="PF07648">
    <property type="entry name" value="Kazal_2"/>
    <property type="match status" value="1"/>
</dbReference>
<feature type="chain" id="PRO_5006940736" description="Jacalin-type lectin domain-containing protein" evidence="5">
    <location>
        <begin position="20"/>
        <end position="551"/>
    </location>
</feature>
<dbReference type="PANTHER" id="PTHR10913">
    <property type="entry name" value="FOLLISTATIN-RELATED"/>
    <property type="match status" value="1"/>
</dbReference>
<proteinExistence type="predicted"/>
<dbReference type="InterPro" id="IPR036404">
    <property type="entry name" value="Jacalin-like_lectin_dom_sf"/>
</dbReference>
<dbReference type="STRING" id="4790.A0A0W8CPC7"/>
<dbReference type="Gene3D" id="3.30.60.30">
    <property type="match status" value="1"/>
</dbReference>
<feature type="compositionally biased region" description="Low complexity" evidence="4">
    <location>
        <begin position="20"/>
        <end position="40"/>
    </location>
</feature>
<dbReference type="Pfam" id="PF01419">
    <property type="entry name" value="Jacalin"/>
    <property type="match status" value="1"/>
</dbReference>
<feature type="compositionally biased region" description="Low complexity" evidence="4">
    <location>
        <begin position="136"/>
        <end position="168"/>
    </location>
</feature>
<feature type="compositionally biased region" description="Basic residues" evidence="4">
    <location>
        <begin position="483"/>
        <end position="492"/>
    </location>
</feature>
<accession>A0A0W8CPC7</accession>
<feature type="signal peptide" evidence="5">
    <location>
        <begin position="1"/>
        <end position="19"/>
    </location>
</feature>
<feature type="domain" description="Kazal-like" evidence="6">
    <location>
        <begin position="446"/>
        <end position="502"/>
    </location>
</feature>
<dbReference type="Gene3D" id="2.100.10.30">
    <property type="entry name" value="Jacalin-like lectin domain"/>
    <property type="match status" value="1"/>
</dbReference>
<feature type="compositionally biased region" description="Low complexity" evidence="4">
    <location>
        <begin position="66"/>
        <end position="126"/>
    </location>
</feature>
<feature type="domain" description="Jacalin-type lectin" evidence="7">
    <location>
        <begin position="175"/>
        <end position="316"/>
    </location>
</feature>
<keyword evidence="5" id="KW-0732">Signal</keyword>
<feature type="compositionally biased region" description="Acidic residues" evidence="4">
    <location>
        <begin position="455"/>
        <end position="468"/>
    </location>
</feature>
<evidence type="ECO:0000313" key="9">
    <source>
        <dbReference type="Proteomes" id="UP000052943"/>
    </source>
</evidence>
<dbReference type="SUPFAM" id="SSF51101">
    <property type="entry name" value="Mannose-binding lectins"/>
    <property type="match status" value="1"/>
</dbReference>
<keyword evidence="3" id="KW-1015">Disulfide bond</keyword>
<name>A0A0W8CPC7_PHYNI</name>
<feature type="region of interest" description="Disordered" evidence="4">
    <location>
        <begin position="20"/>
        <end position="168"/>
    </location>
</feature>
<evidence type="ECO:0000256" key="3">
    <source>
        <dbReference type="ARBA" id="ARBA00023157"/>
    </source>
</evidence>
<feature type="compositionally biased region" description="Low complexity" evidence="4">
    <location>
        <begin position="358"/>
        <end position="387"/>
    </location>
</feature>
<dbReference type="InterPro" id="IPR002350">
    <property type="entry name" value="Kazal_dom"/>
</dbReference>
<dbReference type="AlphaFoldDB" id="A0A0W8CPC7"/>
<evidence type="ECO:0008006" key="10">
    <source>
        <dbReference type="Google" id="ProtNLM"/>
    </source>
</evidence>
<feature type="region of interest" description="Disordered" evidence="4">
    <location>
        <begin position="322"/>
        <end position="471"/>
    </location>
</feature>
<evidence type="ECO:0000259" key="7">
    <source>
        <dbReference type="PROSITE" id="PS51752"/>
    </source>
</evidence>
<dbReference type="CDD" id="cd00104">
    <property type="entry name" value="KAZAL_FS"/>
    <property type="match status" value="1"/>
</dbReference>
<feature type="compositionally biased region" description="Low complexity" evidence="4">
    <location>
        <begin position="334"/>
        <end position="348"/>
    </location>
</feature>
<gene>
    <name evidence="8" type="ORF">AM587_10007996</name>
</gene>
<organism evidence="8 9">
    <name type="scientific">Phytophthora nicotianae</name>
    <name type="common">Potato buckeye rot agent</name>
    <name type="synonym">Phytophthora parasitica</name>
    <dbReference type="NCBI Taxonomy" id="4792"/>
    <lineage>
        <taxon>Eukaryota</taxon>
        <taxon>Sar</taxon>
        <taxon>Stramenopiles</taxon>
        <taxon>Oomycota</taxon>
        <taxon>Peronosporomycetes</taxon>
        <taxon>Peronosporales</taxon>
        <taxon>Peronosporaceae</taxon>
        <taxon>Phytophthora</taxon>
    </lineage>
</organism>
<comment type="caution">
    <text evidence="8">The sequence shown here is derived from an EMBL/GenBank/DDBJ whole genome shotgun (WGS) entry which is preliminary data.</text>
</comment>
<dbReference type="PANTHER" id="PTHR10913:SF45">
    <property type="entry name" value="FOLLISTATIN, ISOFORM A-RELATED"/>
    <property type="match status" value="1"/>
</dbReference>
<keyword evidence="2" id="KW-0722">Serine protease inhibitor</keyword>
<sequence length="551" mass="55312">MRAVSRLLVAAVAVTVTSARSLGSSSFESSEVSDSGSGSLVDDDSTLNDEGGSKIDLDDLFGSGFEAPSSSSDSNLNNLFASSSNSESSEQSDSASNEESASSLSEASTAAASSSASADVIGSESDSASDEEESAADSSSETETSAATKAPDSAATEAPVATEAPAPAISVEDSVQLSESIGGPHGNEFSDEAAAAAGQTVGSITIRSGERVDGVSLNIKAPTATTFTHGGTGGDANTLSIGVDEYITSMEAHWGKKNDHTRIFYLSFGTSKGNTISGGTKTAESKSVTAPEGFQLGGFFGRGGDEIDMLGAIWTSIAPVADNSTPQPATPSVESTSASASASTTSSDASEEAESASEEASAASEEASASNEEASASSEETGSSSGSPTTQKKATKAPSVESASASASTTSSDMFEEAIESASSSTSGSDDASGSEASDSGSSDSSSEVSGCDEVCTDDFDPVTDEDGVTYSNKCFMQMAKCKQRKNGKAKKIYSADGSNYPLEGSRDSESPIQLAEPPTGSTKSEKPSKSLRGAFSSSGSDNTPFQQSSA</sequence>
<evidence type="ECO:0000256" key="5">
    <source>
        <dbReference type="SAM" id="SignalP"/>
    </source>
</evidence>
<dbReference type="OrthoDB" id="40902at2759"/>